<evidence type="ECO:0000313" key="1">
    <source>
        <dbReference type="EMBL" id="CAE6740238.1"/>
    </source>
</evidence>
<protein>
    <submittedName>
        <fullName evidence="1">Uncharacterized protein</fullName>
    </submittedName>
</protein>
<reference evidence="1 2" key="1">
    <citation type="submission" date="2021-02" db="EMBL/GenBank/DDBJ databases">
        <authorList>
            <person name="Han P."/>
        </authorList>
    </citation>
    <scope>NUCLEOTIDE SEQUENCE [LARGE SCALE GENOMIC DNA]</scope>
    <source>
        <strain evidence="1">Candidatus Nitrospira sp. ZN2</strain>
    </source>
</reference>
<sequence length="52" mass="5830">MHHARVSAHCVILLFLPATSLSKKLDVRDNLFIPSVDQFVLLKNFLLAQTAP</sequence>
<proteinExistence type="predicted"/>
<accession>A0ABM8R966</accession>
<gene>
    <name evidence="1" type="ORF">NSPZN2_130054</name>
</gene>
<keyword evidence="2" id="KW-1185">Reference proteome</keyword>
<organism evidence="1 2">
    <name type="scientific">Nitrospira defluvii</name>
    <dbReference type="NCBI Taxonomy" id="330214"/>
    <lineage>
        <taxon>Bacteria</taxon>
        <taxon>Pseudomonadati</taxon>
        <taxon>Nitrospirota</taxon>
        <taxon>Nitrospiria</taxon>
        <taxon>Nitrospirales</taxon>
        <taxon>Nitrospiraceae</taxon>
        <taxon>Nitrospira</taxon>
    </lineage>
</organism>
<comment type="caution">
    <text evidence="1">The sequence shown here is derived from an EMBL/GenBank/DDBJ whole genome shotgun (WGS) entry which is preliminary data.</text>
</comment>
<dbReference type="EMBL" id="CAJNBJ010000005">
    <property type="protein sequence ID" value="CAE6740238.1"/>
    <property type="molecule type" value="Genomic_DNA"/>
</dbReference>
<evidence type="ECO:0000313" key="2">
    <source>
        <dbReference type="Proteomes" id="UP000675880"/>
    </source>
</evidence>
<dbReference type="Proteomes" id="UP000675880">
    <property type="component" value="Unassembled WGS sequence"/>
</dbReference>
<name>A0ABM8R966_9BACT</name>